<comment type="caution">
    <text evidence="2">The sequence shown here is derived from an EMBL/GenBank/DDBJ whole genome shotgun (WGS) entry which is preliminary data.</text>
</comment>
<accession>A0AAD5J973</accession>
<feature type="compositionally biased region" description="Polar residues" evidence="1">
    <location>
        <begin position="203"/>
        <end position="216"/>
    </location>
</feature>
<gene>
    <name evidence="2" type="ORF">LWI28_000193</name>
</gene>
<organism evidence="2 3">
    <name type="scientific">Acer negundo</name>
    <name type="common">Box elder</name>
    <dbReference type="NCBI Taxonomy" id="4023"/>
    <lineage>
        <taxon>Eukaryota</taxon>
        <taxon>Viridiplantae</taxon>
        <taxon>Streptophyta</taxon>
        <taxon>Embryophyta</taxon>
        <taxon>Tracheophyta</taxon>
        <taxon>Spermatophyta</taxon>
        <taxon>Magnoliopsida</taxon>
        <taxon>eudicotyledons</taxon>
        <taxon>Gunneridae</taxon>
        <taxon>Pentapetalae</taxon>
        <taxon>rosids</taxon>
        <taxon>malvids</taxon>
        <taxon>Sapindales</taxon>
        <taxon>Sapindaceae</taxon>
        <taxon>Hippocastanoideae</taxon>
        <taxon>Acereae</taxon>
        <taxon>Acer</taxon>
    </lineage>
</organism>
<protein>
    <submittedName>
        <fullName evidence="2">Uncharacterized protein</fullName>
    </submittedName>
</protein>
<sequence>MKPSRVPETTVLQLPGSGDDVDGFGTSRVAAGSKEEAQEIEGGDLEGGGKGIKSSIGNDGLDISERRSLFQKRAWGVVMELLSQKGRGSLLEIESKTGMGSSANKFSSSSTMFSEDIRVVDSDRHGPCVVEGDLGGPTIDVFVNLRDKVSVTDEWDCSNLGVTSISATRRQGGKSFFPSRSLCMKIRSISLGFDYNSLEKEGNSSSEESLSYYQPINNEDEDAYNENNENEDEVHNANNGNAYGNDSPSNVKRGDISQ</sequence>
<feature type="compositionally biased region" description="Polar residues" evidence="1">
    <location>
        <begin position="240"/>
        <end position="251"/>
    </location>
</feature>
<feature type="region of interest" description="Disordered" evidence="1">
    <location>
        <begin position="198"/>
        <end position="258"/>
    </location>
</feature>
<name>A0AAD5J973_ACENE</name>
<evidence type="ECO:0000256" key="1">
    <source>
        <dbReference type="SAM" id="MobiDB-lite"/>
    </source>
</evidence>
<feature type="compositionally biased region" description="Acidic residues" evidence="1">
    <location>
        <begin position="218"/>
        <end position="232"/>
    </location>
</feature>
<keyword evidence="3" id="KW-1185">Reference proteome</keyword>
<evidence type="ECO:0000313" key="3">
    <source>
        <dbReference type="Proteomes" id="UP001064489"/>
    </source>
</evidence>
<reference evidence="2" key="2">
    <citation type="submission" date="2023-02" db="EMBL/GenBank/DDBJ databases">
        <authorList>
            <person name="Swenson N.G."/>
            <person name="Wegrzyn J.L."/>
            <person name="Mcevoy S.L."/>
        </authorList>
    </citation>
    <scope>NUCLEOTIDE SEQUENCE</scope>
    <source>
        <strain evidence="2">91603</strain>
        <tissue evidence="2">Leaf</tissue>
    </source>
</reference>
<dbReference type="Proteomes" id="UP001064489">
    <property type="component" value="Chromosome 6"/>
</dbReference>
<reference evidence="2" key="1">
    <citation type="journal article" date="2022" name="Plant J.">
        <title>Strategies of tolerance reflected in two North American maple genomes.</title>
        <authorList>
            <person name="McEvoy S.L."/>
            <person name="Sezen U.U."/>
            <person name="Trouern-Trend A."/>
            <person name="McMahon S.M."/>
            <person name="Schaberg P.G."/>
            <person name="Yang J."/>
            <person name="Wegrzyn J.L."/>
            <person name="Swenson N.G."/>
        </authorList>
    </citation>
    <scope>NUCLEOTIDE SEQUENCE</scope>
    <source>
        <strain evidence="2">91603</strain>
    </source>
</reference>
<dbReference type="AlphaFoldDB" id="A0AAD5J973"/>
<proteinExistence type="predicted"/>
<dbReference type="EMBL" id="JAJSOW010000004">
    <property type="protein sequence ID" value="KAI9190881.1"/>
    <property type="molecule type" value="Genomic_DNA"/>
</dbReference>
<evidence type="ECO:0000313" key="2">
    <source>
        <dbReference type="EMBL" id="KAI9190881.1"/>
    </source>
</evidence>
<feature type="region of interest" description="Disordered" evidence="1">
    <location>
        <begin position="1"/>
        <end position="57"/>
    </location>
</feature>